<evidence type="ECO:0000313" key="3">
    <source>
        <dbReference type="Proteomes" id="UP000245469"/>
    </source>
</evidence>
<dbReference type="PANTHER" id="PTHR30137">
    <property type="entry name" value="LUCIFERASE-LIKE MONOOXYGENASE"/>
    <property type="match status" value="1"/>
</dbReference>
<dbReference type="InterPro" id="IPR050766">
    <property type="entry name" value="Bact_Lucif_Oxidored"/>
</dbReference>
<dbReference type="AlphaFoldDB" id="A0A316ABB7"/>
<keyword evidence="3" id="KW-1185">Reference proteome</keyword>
<dbReference type="Proteomes" id="UP000245469">
    <property type="component" value="Unassembled WGS sequence"/>
</dbReference>
<dbReference type="EMBL" id="QGDQ01000041">
    <property type="protein sequence ID" value="PWJ47117.1"/>
    <property type="molecule type" value="Genomic_DNA"/>
</dbReference>
<organism evidence="2 3">
    <name type="scientific">Quadrisphaera granulorum</name>
    <dbReference type="NCBI Taxonomy" id="317664"/>
    <lineage>
        <taxon>Bacteria</taxon>
        <taxon>Bacillati</taxon>
        <taxon>Actinomycetota</taxon>
        <taxon>Actinomycetes</taxon>
        <taxon>Kineosporiales</taxon>
        <taxon>Kineosporiaceae</taxon>
        <taxon>Quadrisphaera</taxon>
    </lineage>
</organism>
<dbReference type="PANTHER" id="PTHR30137:SF15">
    <property type="entry name" value="BLL6902 PROTEIN"/>
    <property type="match status" value="1"/>
</dbReference>
<dbReference type="InterPro" id="IPR036661">
    <property type="entry name" value="Luciferase-like_sf"/>
</dbReference>
<dbReference type="OrthoDB" id="7903015at2"/>
<name>A0A316ABB7_9ACTN</name>
<comment type="caution">
    <text evidence="2">The sequence shown here is derived from an EMBL/GenBank/DDBJ whole genome shotgun (WGS) entry which is preliminary data.</text>
</comment>
<proteinExistence type="predicted"/>
<keyword evidence="2" id="KW-0560">Oxidoreductase</keyword>
<dbReference type="InterPro" id="IPR011251">
    <property type="entry name" value="Luciferase-like_dom"/>
</dbReference>
<sequence length="354" mass="38063">MPHQGEPLRRLGFLTIGTFAEDDPGPGHEEVLGVIELGERLGFDSAWLRHRHLQPGISSPVAVLAAATQRTTRIELGTAVTPLGWENPLRLAEDWATVDVLSGGRLNPGFSTGTPMRFGDVRDALYPDTADVEDFTQRRGERLLALLRGEPAGTRGTQGIEVFSDRVQPHSPGLAARTWCGVGSTGSARWAGEQGLNLLLSSVVRAEDGVGQRPGSAPDDDHAWDFGVVQAAHVEAYRAAWGEREGRGRISQGLVAIPTDSATPSQVEKYRAYAASRDARTARPQGPGRLLFERDLVGSSAQIAERLWEHAGFRAVNEAVFALPFTFEAADYEQILTDLAGSLGPALGWSPSSS</sequence>
<dbReference type="GO" id="GO:0005829">
    <property type="term" value="C:cytosol"/>
    <property type="evidence" value="ECO:0007669"/>
    <property type="project" value="TreeGrafter"/>
</dbReference>
<dbReference type="GO" id="GO:0016705">
    <property type="term" value="F:oxidoreductase activity, acting on paired donors, with incorporation or reduction of molecular oxygen"/>
    <property type="evidence" value="ECO:0007669"/>
    <property type="project" value="InterPro"/>
</dbReference>
<evidence type="ECO:0000259" key="1">
    <source>
        <dbReference type="Pfam" id="PF00296"/>
    </source>
</evidence>
<evidence type="ECO:0000313" key="2">
    <source>
        <dbReference type="EMBL" id="PWJ47117.1"/>
    </source>
</evidence>
<keyword evidence="2" id="KW-0503">Monooxygenase</keyword>
<dbReference type="Pfam" id="PF00296">
    <property type="entry name" value="Bac_luciferase"/>
    <property type="match status" value="1"/>
</dbReference>
<dbReference type="Gene3D" id="3.20.20.30">
    <property type="entry name" value="Luciferase-like domain"/>
    <property type="match status" value="1"/>
</dbReference>
<reference evidence="2 3" key="1">
    <citation type="submission" date="2018-03" db="EMBL/GenBank/DDBJ databases">
        <title>Genomic Encyclopedia of Archaeal and Bacterial Type Strains, Phase II (KMG-II): from individual species to whole genera.</title>
        <authorList>
            <person name="Goeker M."/>
        </authorList>
    </citation>
    <scope>NUCLEOTIDE SEQUENCE [LARGE SCALE GENOMIC DNA]</scope>
    <source>
        <strain evidence="2 3">DSM 44889</strain>
    </source>
</reference>
<dbReference type="GO" id="GO:0004497">
    <property type="term" value="F:monooxygenase activity"/>
    <property type="evidence" value="ECO:0007669"/>
    <property type="project" value="UniProtKB-KW"/>
</dbReference>
<dbReference type="RefSeq" id="WP_109776523.1">
    <property type="nucleotide sequence ID" value="NZ_QGDQ01000041.1"/>
</dbReference>
<gene>
    <name evidence="2" type="ORF">BXY45_14114</name>
</gene>
<accession>A0A316ABB7</accession>
<feature type="domain" description="Luciferase-like" evidence="1">
    <location>
        <begin position="17"/>
        <end position="202"/>
    </location>
</feature>
<dbReference type="SUPFAM" id="SSF51679">
    <property type="entry name" value="Bacterial luciferase-like"/>
    <property type="match status" value="1"/>
</dbReference>
<protein>
    <submittedName>
        <fullName evidence="2">Alkanesulfonate monooxygenase SsuD/methylene tetrahydromethanopterin reductase-like flavin-dependent oxidoreductase (Luciferase family)</fullName>
    </submittedName>
</protein>